<evidence type="ECO:0000313" key="4">
    <source>
        <dbReference type="EMBL" id="CAI2378401.1"/>
    </source>
</evidence>
<evidence type="ECO:0008006" key="6">
    <source>
        <dbReference type="Google" id="ProtNLM"/>
    </source>
</evidence>
<feature type="repeat" description="ANK" evidence="3">
    <location>
        <begin position="109"/>
        <end position="141"/>
    </location>
</feature>
<dbReference type="InterPro" id="IPR002110">
    <property type="entry name" value="Ankyrin_rpt"/>
</dbReference>
<evidence type="ECO:0000313" key="5">
    <source>
        <dbReference type="Proteomes" id="UP001295684"/>
    </source>
</evidence>
<evidence type="ECO:0000256" key="2">
    <source>
        <dbReference type="ARBA" id="ARBA00023043"/>
    </source>
</evidence>
<name>A0AAD1XSH2_EUPCR</name>
<dbReference type="PANTHER" id="PTHR24171:SF8">
    <property type="entry name" value="BRCA1-ASSOCIATED RING DOMAIN PROTEIN 1"/>
    <property type="match status" value="1"/>
</dbReference>
<gene>
    <name evidence="4" type="ORF">ECRASSUSDP1_LOCUS19796</name>
</gene>
<dbReference type="EMBL" id="CAMPGE010020123">
    <property type="protein sequence ID" value="CAI2378401.1"/>
    <property type="molecule type" value="Genomic_DNA"/>
</dbReference>
<dbReference type="PROSITE" id="PS50088">
    <property type="entry name" value="ANK_REPEAT"/>
    <property type="match status" value="3"/>
</dbReference>
<dbReference type="InterPro" id="IPR036770">
    <property type="entry name" value="Ankyrin_rpt-contain_sf"/>
</dbReference>
<reference evidence="4" key="1">
    <citation type="submission" date="2023-07" db="EMBL/GenBank/DDBJ databases">
        <authorList>
            <consortium name="AG Swart"/>
            <person name="Singh M."/>
            <person name="Singh A."/>
            <person name="Seah K."/>
            <person name="Emmerich C."/>
        </authorList>
    </citation>
    <scope>NUCLEOTIDE SEQUENCE</scope>
    <source>
        <strain evidence="4">DP1</strain>
    </source>
</reference>
<dbReference type="PRINTS" id="PR01415">
    <property type="entry name" value="ANKYRIN"/>
</dbReference>
<protein>
    <recommendedName>
        <fullName evidence="6">Ankyrin repeat domain-containing protein</fullName>
    </recommendedName>
</protein>
<evidence type="ECO:0000256" key="1">
    <source>
        <dbReference type="ARBA" id="ARBA00022737"/>
    </source>
</evidence>
<comment type="caution">
    <text evidence="4">The sequence shown here is derived from an EMBL/GenBank/DDBJ whole genome shotgun (WGS) entry which is preliminary data.</text>
</comment>
<accession>A0AAD1XSH2</accession>
<keyword evidence="1" id="KW-0677">Repeat</keyword>
<dbReference type="SUPFAM" id="SSF48403">
    <property type="entry name" value="Ankyrin repeat"/>
    <property type="match status" value="1"/>
</dbReference>
<dbReference type="Gene3D" id="1.25.40.20">
    <property type="entry name" value="Ankyrin repeat-containing domain"/>
    <property type="match status" value="1"/>
</dbReference>
<dbReference type="PROSITE" id="PS50297">
    <property type="entry name" value="ANK_REP_REGION"/>
    <property type="match status" value="3"/>
</dbReference>
<dbReference type="Proteomes" id="UP001295684">
    <property type="component" value="Unassembled WGS sequence"/>
</dbReference>
<proteinExistence type="predicted"/>
<sequence>MSDTNFKKAVLYMWKSVQTGHHGNIKQLLTPEFPVDSPLTDGCMTGLHIACSRGDIESAQIFLEAGADIGKADKLGRTALHFAASIGTNLELIELLVDSGADVNSQSSGGETPIMKAISFDNADATKTLLEKGADPEIENKMGRNAISFAKASRNKDILAALGVDESGDVLMG</sequence>
<feature type="repeat" description="ANK" evidence="3">
    <location>
        <begin position="42"/>
        <end position="74"/>
    </location>
</feature>
<dbReference type="Pfam" id="PF00023">
    <property type="entry name" value="Ank"/>
    <property type="match status" value="1"/>
</dbReference>
<organism evidence="4 5">
    <name type="scientific">Euplotes crassus</name>
    <dbReference type="NCBI Taxonomy" id="5936"/>
    <lineage>
        <taxon>Eukaryota</taxon>
        <taxon>Sar</taxon>
        <taxon>Alveolata</taxon>
        <taxon>Ciliophora</taxon>
        <taxon>Intramacronucleata</taxon>
        <taxon>Spirotrichea</taxon>
        <taxon>Hypotrichia</taxon>
        <taxon>Euplotida</taxon>
        <taxon>Euplotidae</taxon>
        <taxon>Moneuplotes</taxon>
    </lineage>
</organism>
<keyword evidence="2 3" id="KW-0040">ANK repeat</keyword>
<dbReference type="GO" id="GO:0085020">
    <property type="term" value="P:protein K6-linked ubiquitination"/>
    <property type="evidence" value="ECO:0007669"/>
    <property type="project" value="TreeGrafter"/>
</dbReference>
<keyword evidence="5" id="KW-1185">Reference proteome</keyword>
<feature type="repeat" description="ANK" evidence="3">
    <location>
        <begin position="75"/>
        <end position="108"/>
    </location>
</feature>
<dbReference type="Pfam" id="PF12796">
    <property type="entry name" value="Ank_2"/>
    <property type="match status" value="1"/>
</dbReference>
<dbReference type="AlphaFoldDB" id="A0AAD1XSH2"/>
<dbReference type="GO" id="GO:0004842">
    <property type="term" value="F:ubiquitin-protein transferase activity"/>
    <property type="evidence" value="ECO:0007669"/>
    <property type="project" value="TreeGrafter"/>
</dbReference>
<dbReference type="PANTHER" id="PTHR24171">
    <property type="entry name" value="ANKYRIN REPEAT DOMAIN-CONTAINING PROTEIN 39-RELATED"/>
    <property type="match status" value="1"/>
</dbReference>
<evidence type="ECO:0000256" key="3">
    <source>
        <dbReference type="PROSITE-ProRule" id="PRU00023"/>
    </source>
</evidence>
<dbReference type="SMART" id="SM00248">
    <property type="entry name" value="ANK"/>
    <property type="match status" value="3"/>
</dbReference>